<feature type="non-terminal residue" evidence="7">
    <location>
        <position position="1"/>
    </location>
</feature>
<dbReference type="Pfam" id="PF14487">
    <property type="entry name" value="DarT"/>
    <property type="match status" value="1"/>
</dbReference>
<evidence type="ECO:0000256" key="5">
    <source>
        <dbReference type="ARBA" id="ARBA00023125"/>
    </source>
</evidence>
<dbReference type="Gene3D" id="3.40.220.10">
    <property type="entry name" value="Leucine Aminopeptidase, subunit E, domain 1"/>
    <property type="match status" value="1"/>
</dbReference>
<accession>X0UAQ5</accession>
<evidence type="ECO:0000313" key="7">
    <source>
        <dbReference type="EMBL" id="GAF96406.1"/>
    </source>
</evidence>
<protein>
    <recommendedName>
        <fullName evidence="6">DarT domain-containing protein</fullName>
    </recommendedName>
</protein>
<dbReference type="AlphaFoldDB" id="X0UAQ5"/>
<dbReference type="EMBL" id="BARS01012039">
    <property type="protein sequence ID" value="GAF96406.1"/>
    <property type="molecule type" value="Genomic_DNA"/>
</dbReference>
<dbReference type="GO" id="GO:0016779">
    <property type="term" value="F:nucleotidyltransferase activity"/>
    <property type="evidence" value="ECO:0007669"/>
    <property type="project" value="UniProtKB-KW"/>
</dbReference>
<dbReference type="InterPro" id="IPR050892">
    <property type="entry name" value="ADP-ribose_metab_enzymes"/>
</dbReference>
<evidence type="ECO:0000256" key="3">
    <source>
        <dbReference type="ARBA" id="ARBA00022679"/>
    </source>
</evidence>
<dbReference type="InterPro" id="IPR029494">
    <property type="entry name" value="DarT"/>
</dbReference>
<feature type="domain" description="DarT" evidence="6">
    <location>
        <begin position="1"/>
        <end position="131"/>
    </location>
</feature>
<dbReference type="GO" id="GO:0140291">
    <property type="term" value="P:peptidyl-glutamate ADP-deribosylation"/>
    <property type="evidence" value="ECO:0007669"/>
    <property type="project" value="TreeGrafter"/>
</dbReference>
<dbReference type="InterPro" id="IPR043472">
    <property type="entry name" value="Macro_dom-like"/>
</dbReference>
<evidence type="ECO:0000256" key="2">
    <source>
        <dbReference type="ARBA" id="ARBA00022676"/>
    </source>
</evidence>
<dbReference type="PROSITE" id="PS52018">
    <property type="entry name" value="DART"/>
    <property type="match status" value="1"/>
</dbReference>
<evidence type="ECO:0000256" key="1">
    <source>
        <dbReference type="ARBA" id="ARBA00022649"/>
    </source>
</evidence>
<keyword evidence="4" id="KW-0548">Nucleotidyltransferase</keyword>
<reference evidence="7" key="1">
    <citation type="journal article" date="2014" name="Front. Microbiol.">
        <title>High frequency of phylogenetically diverse reductive dehalogenase-homologous genes in deep subseafloor sedimentary metagenomes.</title>
        <authorList>
            <person name="Kawai M."/>
            <person name="Futagami T."/>
            <person name="Toyoda A."/>
            <person name="Takaki Y."/>
            <person name="Nishi S."/>
            <person name="Hori S."/>
            <person name="Arai W."/>
            <person name="Tsubouchi T."/>
            <person name="Morono Y."/>
            <person name="Uchiyama I."/>
            <person name="Ito T."/>
            <person name="Fujiyama A."/>
            <person name="Inagaki F."/>
            <person name="Takami H."/>
        </authorList>
    </citation>
    <scope>NUCLEOTIDE SEQUENCE</scope>
    <source>
        <strain evidence="7">Expedition CK06-06</strain>
    </source>
</reference>
<comment type="caution">
    <text evidence="7">The sequence shown here is derived from an EMBL/GenBank/DDBJ whole genome shotgun (WGS) entry which is preliminary data.</text>
</comment>
<dbReference type="PANTHER" id="PTHR12521">
    <property type="entry name" value="PROTEIN C6ORF130"/>
    <property type="match status" value="1"/>
</dbReference>
<keyword evidence="5" id="KW-0238">DNA-binding</keyword>
<evidence type="ECO:0000259" key="6">
    <source>
        <dbReference type="PROSITE" id="PS52018"/>
    </source>
</evidence>
<dbReference type="SUPFAM" id="SSF52949">
    <property type="entry name" value="Macro domain-like"/>
    <property type="match status" value="1"/>
</dbReference>
<keyword evidence="3" id="KW-0808">Transferase</keyword>
<dbReference type="PANTHER" id="PTHR12521:SF0">
    <property type="entry name" value="ADP-RIBOSE GLYCOHYDROLASE OARD1"/>
    <property type="match status" value="1"/>
</dbReference>
<name>X0UAQ5_9ZZZZ</name>
<sequence>LYFQPRNAMLYRVLHEKSTNDIVILAVQPDILKSQDIFISTGNAAHSASNILTASEGRKIISQIKKDTDKEYWTEEDGSKRKMMAECLVPNMIPTELIQAIYVANHDDADKVKMMLQQPNISVIPEPRMFFEPFRKIDLTAYLSVIDGDMFFSRMHTLTVSVNCVGIMGKGLASRAKYQFPDVYVFYQDLCRKYKLQLGKPYIYKRESSFDYQLADEPSTLSNANFETWFLLFPTKQHWR</sequence>
<dbReference type="GO" id="GO:0003677">
    <property type="term" value="F:DNA binding"/>
    <property type="evidence" value="ECO:0007669"/>
    <property type="project" value="UniProtKB-KW"/>
</dbReference>
<dbReference type="GO" id="GO:0016757">
    <property type="term" value="F:glycosyltransferase activity"/>
    <property type="evidence" value="ECO:0007669"/>
    <property type="project" value="UniProtKB-KW"/>
</dbReference>
<proteinExistence type="predicted"/>
<feature type="non-terminal residue" evidence="7">
    <location>
        <position position="240"/>
    </location>
</feature>
<evidence type="ECO:0000256" key="4">
    <source>
        <dbReference type="ARBA" id="ARBA00022695"/>
    </source>
</evidence>
<keyword evidence="2" id="KW-0328">Glycosyltransferase</keyword>
<organism evidence="7">
    <name type="scientific">marine sediment metagenome</name>
    <dbReference type="NCBI Taxonomy" id="412755"/>
    <lineage>
        <taxon>unclassified sequences</taxon>
        <taxon>metagenomes</taxon>
        <taxon>ecological metagenomes</taxon>
    </lineage>
</organism>
<gene>
    <name evidence="7" type="ORF">S01H1_21641</name>
</gene>
<keyword evidence="1" id="KW-1277">Toxin-antitoxin system</keyword>